<dbReference type="PANTHER" id="PTHR12873">
    <property type="entry name" value="T7-LIKE MITOCHONDRIAL DNA HELICASE"/>
    <property type="match status" value="1"/>
</dbReference>
<organism evidence="2 3">
    <name type="scientific">Microvirga aerophila</name>
    <dbReference type="NCBI Taxonomy" id="670291"/>
    <lineage>
        <taxon>Bacteria</taxon>
        <taxon>Pseudomonadati</taxon>
        <taxon>Pseudomonadota</taxon>
        <taxon>Alphaproteobacteria</taxon>
        <taxon>Hyphomicrobiales</taxon>
        <taxon>Methylobacteriaceae</taxon>
        <taxon>Microvirga</taxon>
    </lineage>
</organism>
<dbReference type="Proteomes" id="UP000321085">
    <property type="component" value="Unassembled WGS sequence"/>
</dbReference>
<sequence length="512" mass="57286">MMGQSSIAGTATGAEASPTLSAAAVTYAETVRKISQATLERLGVGSGAVFFPELHRESEALVFSYRAAGEMVNWKAAAFPVKAFTSKKGGKLQFWNVERVIGSETVFITEGEMDAASLVEAGIPVEQVISVPNGARSRTSEDPTELRGYAYVEDALRNGLSRTKRFVCCGDNDGPGGALRADLVRLFGAARFYYVEWPDGCKDANDVLRTFGPAVLHELVTHRALPWPVNGLYRLGDLPELPPLTLWHPGFAEWESKVHLAPRTLSVVTGHPGHGKTTLFMQIWYQICRAYGLTAAIASFETRAKPHHRRTLRQLHAGKLEHAMTDQDTQAADNWINDHFLWLLHPEQRPSLEWFLDMAEVTVSRHGARIIQVDPWNRLEAARDRNETETDYIGRCLRTLHAFAHDLNCHVQVLAHPAKMDASRKGKAPELEDISGSKNWDNMVDQGFVVHRPKFVDENGRNTEAEFFHRKSRFEELGYPCKLKMAFELNTGRYRSADYTIYAGLNRLPINS</sequence>
<dbReference type="SUPFAM" id="SSF56731">
    <property type="entry name" value="DNA primase core"/>
    <property type="match status" value="1"/>
</dbReference>
<dbReference type="InterPro" id="IPR034154">
    <property type="entry name" value="TOPRIM_DnaG/twinkle"/>
</dbReference>
<proteinExistence type="predicted"/>
<dbReference type="GO" id="GO:0043139">
    <property type="term" value="F:5'-3' DNA helicase activity"/>
    <property type="evidence" value="ECO:0007669"/>
    <property type="project" value="InterPro"/>
</dbReference>
<dbReference type="InterPro" id="IPR027417">
    <property type="entry name" value="P-loop_NTPase"/>
</dbReference>
<keyword evidence="2" id="KW-0378">Hydrolase</keyword>
<dbReference type="OrthoDB" id="1038270at2"/>
<dbReference type="AlphaFoldDB" id="A0A512BYD2"/>
<dbReference type="InterPro" id="IPR027032">
    <property type="entry name" value="Twinkle-like"/>
</dbReference>
<evidence type="ECO:0000259" key="1">
    <source>
        <dbReference type="PROSITE" id="PS51199"/>
    </source>
</evidence>
<comment type="caution">
    <text evidence="2">The sequence shown here is derived from an EMBL/GenBank/DDBJ whole genome shotgun (WGS) entry which is preliminary data.</text>
</comment>
<dbReference type="Pfam" id="PF03796">
    <property type="entry name" value="DnaB_C"/>
    <property type="match status" value="1"/>
</dbReference>
<keyword evidence="2" id="KW-0547">Nucleotide-binding</keyword>
<dbReference type="GO" id="GO:0006260">
    <property type="term" value="P:DNA replication"/>
    <property type="evidence" value="ECO:0007669"/>
    <property type="project" value="InterPro"/>
</dbReference>
<dbReference type="CDD" id="cd01029">
    <property type="entry name" value="TOPRIM_primases"/>
    <property type="match status" value="1"/>
</dbReference>
<dbReference type="InterPro" id="IPR007694">
    <property type="entry name" value="DNA_helicase_DnaB-like_C"/>
</dbReference>
<dbReference type="Gene3D" id="3.40.50.300">
    <property type="entry name" value="P-loop containing nucleotide triphosphate hydrolases"/>
    <property type="match status" value="1"/>
</dbReference>
<dbReference type="PROSITE" id="PS51199">
    <property type="entry name" value="SF4_HELICASE"/>
    <property type="match status" value="1"/>
</dbReference>
<dbReference type="GO" id="GO:0003697">
    <property type="term" value="F:single-stranded DNA binding"/>
    <property type="evidence" value="ECO:0007669"/>
    <property type="project" value="InterPro"/>
</dbReference>
<protein>
    <submittedName>
        <fullName evidence="2">DNA primase/helicase</fullName>
    </submittedName>
</protein>
<accession>A0A512BYD2</accession>
<reference evidence="2 3" key="1">
    <citation type="submission" date="2019-07" db="EMBL/GenBank/DDBJ databases">
        <title>Whole genome shotgun sequence of Microvirga aerophila NBRC 106136.</title>
        <authorList>
            <person name="Hosoyama A."/>
            <person name="Uohara A."/>
            <person name="Ohji S."/>
            <person name="Ichikawa N."/>
        </authorList>
    </citation>
    <scope>NUCLEOTIDE SEQUENCE [LARGE SCALE GENOMIC DNA]</scope>
    <source>
        <strain evidence="2 3">NBRC 106136</strain>
    </source>
</reference>
<gene>
    <name evidence="2" type="ORF">MAE02_46540</name>
</gene>
<evidence type="ECO:0000313" key="2">
    <source>
        <dbReference type="EMBL" id="GEO16958.1"/>
    </source>
</evidence>
<dbReference type="GO" id="GO:0005524">
    <property type="term" value="F:ATP binding"/>
    <property type="evidence" value="ECO:0007669"/>
    <property type="project" value="InterPro"/>
</dbReference>
<feature type="domain" description="SF4 helicase" evidence="1">
    <location>
        <begin position="240"/>
        <end position="501"/>
    </location>
</feature>
<keyword evidence="2" id="KW-0347">Helicase</keyword>
<dbReference type="PANTHER" id="PTHR12873:SF0">
    <property type="entry name" value="TWINKLE MTDNA HELICASE"/>
    <property type="match status" value="1"/>
</dbReference>
<evidence type="ECO:0000313" key="3">
    <source>
        <dbReference type="Proteomes" id="UP000321085"/>
    </source>
</evidence>
<dbReference type="RefSeq" id="WP_114188614.1">
    <property type="nucleotide sequence ID" value="NZ_BJYU01000082.1"/>
</dbReference>
<dbReference type="SUPFAM" id="SSF52540">
    <property type="entry name" value="P-loop containing nucleoside triphosphate hydrolases"/>
    <property type="match status" value="1"/>
</dbReference>
<dbReference type="Gene3D" id="3.40.1360.10">
    <property type="match status" value="1"/>
</dbReference>
<dbReference type="Pfam" id="PF13155">
    <property type="entry name" value="Toprim_2"/>
    <property type="match status" value="1"/>
</dbReference>
<name>A0A512BYD2_9HYPH</name>
<dbReference type="EMBL" id="BJYU01000082">
    <property type="protein sequence ID" value="GEO16958.1"/>
    <property type="molecule type" value="Genomic_DNA"/>
</dbReference>
<keyword evidence="2" id="KW-0067">ATP-binding</keyword>
<keyword evidence="3" id="KW-1185">Reference proteome</keyword>